<sequence>MGRELFKVLGTLYVPDFGQVEHVTGYIGDVVFSKSKDFKASCYRCCFIKQRTMCGKPLDLPSCIVEEFSNESAFYRRKTAENISKS</sequence>
<protein>
    <submittedName>
        <fullName evidence="1">Uncharacterized protein</fullName>
    </submittedName>
</protein>
<reference evidence="1" key="1">
    <citation type="journal article" date="2021" name="Proc. Natl. Acad. Sci. U.S.A.">
        <title>A Catalog of Tens of Thousands of Viruses from Human Metagenomes Reveals Hidden Associations with Chronic Diseases.</title>
        <authorList>
            <person name="Tisza M.J."/>
            <person name="Buck C.B."/>
        </authorList>
    </citation>
    <scope>NUCLEOTIDE SEQUENCE</scope>
    <source>
        <strain evidence="1">CtByu2</strain>
    </source>
</reference>
<accession>A0A8S5S9P1</accession>
<organism evidence="1">
    <name type="scientific">Myoviridae sp. ctByu2</name>
    <dbReference type="NCBI Taxonomy" id="2827668"/>
    <lineage>
        <taxon>Viruses</taxon>
        <taxon>Duplodnaviria</taxon>
        <taxon>Heunggongvirae</taxon>
        <taxon>Uroviricota</taxon>
        <taxon>Caudoviricetes</taxon>
    </lineage>
</organism>
<name>A0A8S5S9P1_9CAUD</name>
<evidence type="ECO:0000313" key="1">
    <source>
        <dbReference type="EMBL" id="DAF47632.1"/>
    </source>
</evidence>
<proteinExistence type="predicted"/>
<dbReference type="EMBL" id="BK032557">
    <property type="protein sequence ID" value="DAF47632.1"/>
    <property type="molecule type" value="Genomic_DNA"/>
</dbReference>